<accession>A0A2M4C729</accession>
<name>A0A2M4C729_9DIPT</name>
<dbReference type="AlphaFoldDB" id="A0A2M4C729"/>
<proteinExistence type="predicted"/>
<feature type="region of interest" description="Disordered" evidence="1">
    <location>
        <begin position="57"/>
        <end position="125"/>
    </location>
</feature>
<organism evidence="2">
    <name type="scientific">Anopheles marajoara</name>
    <dbReference type="NCBI Taxonomy" id="58244"/>
    <lineage>
        <taxon>Eukaryota</taxon>
        <taxon>Metazoa</taxon>
        <taxon>Ecdysozoa</taxon>
        <taxon>Arthropoda</taxon>
        <taxon>Hexapoda</taxon>
        <taxon>Insecta</taxon>
        <taxon>Pterygota</taxon>
        <taxon>Neoptera</taxon>
        <taxon>Endopterygota</taxon>
        <taxon>Diptera</taxon>
        <taxon>Nematocera</taxon>
        <taxon>Culicoidea</taxon>
        <taxon>Culicidae</taxon>
        <taxon>Anophelinae</taxon>
        <taxon>Anopheles</taxon>
    </lineage>
</organism>
<protein>
    <submittedName>
        <fullName evidence="2">Putative secreted protein</fullName>
    </submittedName>
</protein>
<evidence type="ECO:0000256" key="1">
    <source>
        <dbReference type="SAM" id="MobiDB-lite"/>
    </source>
</evidence>
<evidence type="ECO:0000313" key="2">
    <source>
        <dbReference type="EMBL" id="MBW61123.1"/>
    </source>
</evidence>
<sequence>MRLVVAVAGTGAGSSQETSFLRTHTHTHTTQHYTPLHFPFFRFDPGSAGYEANRFARRNDRASRHRSRFPASVHGAKRPKAEGRLLGLHIGTRDLPADGARARRPQTSSSSGTPRGDGTGWVLLR</sequence>
<reference evidence="2" key="1">
    <citation type="submission" date="2018-01" db="EMBL/GenBank/DDBJ databases">
        <title>An insight into the sialome of Amazonian anophelines.</title>
        <authorList>
            <person name="Ribeiro J.M."/>
            <person name="Scarpassa V."/>
            <person name="Calvo E."/>
        </authorList>
    </citation>
    <scope>NUCLEOTIDE SEQUENCE</scope>
    <source>
        <tissue evidence="2">Salivary glands</tissue>
    </source>
</reference>
<dbReference type="EMBL" id="GGFJ01011982">
    <property type="protein sequence ID" value="MBW61123.1"/>
    <property type="molecule type" value="Transcribed_RNA"/>
</dbReference>